<accession>A0A1E4TBS6</accession>
<sequence length="1755" mass="192358">MTQDNESFTLHVTPFQEFSTALRSDPSFRSRTLCFAGNDPLFGEVVILVHRDRQSKQISTAMISRHGAVNFINITLSEKSRFYAACEALPENIRGNAYAQAASITALRTFSSMDTFTRAALIKEAESRGTVDWDESNAGELTAGLERFSENACPYIADFISDHGLFDSKAVSSFNIDVMYKDDDATIDINNTLVYMLGDRIEHLFDPYQEYSPESTEEVYQRPVNAAPCPISSEQRSIIDELYSSQARFNRDLNSFVFDTLNPLRAKVLEGAVPGITSAELNLLFPPTFDEVARINRLFTSALDESKDCGPVEVLRACGITIPYFYKAAMRHTAASRNFTKRIRSIYPVLEPYLTKPNSSEVYSVRQLEALSHSGFQLLKVRLILDRLVESAKWTQEQKEIITPAYQAAIETINNFGKLSPLHKFDHHRVVTPSGKLLTSLASNWPEPLRIGWTLRRVVNIVGVWSVDFQVDAKEQVIVVFNDYLLILHVKRTAKTRPYIADILMNSLSNELYIDNLPEMEVFGYADISHVQCLEYNDNKSVSLYFTNKGLITGDPKPCHFMNFDIIENKSALSSSLSLSITKAKVLHKTSPFHLFDWGIAGLQIYSTVFEEEHYTKETNRAPIALFLNTPLPTEAELKSFGLFGVISAVSSDGQSISLKGVVNGSNGFEKFLDILTTKEHFAEEVVHHIANLYGAFLSSGDSDYLKFALDYNSDIVKALIAVGKKFSPKPEKKEQPAPSSVSASKGSKHLRKSSVSSLHSRIFGRFTKSGRKSSLQSNEPAELKSENVPDSKPIGIFPPLSPTIVHPSQNPTKQRLSTGTGRMLDTPAFRSSIPLPTVAENDVLIARTPVVPQENQAILEFAASSPGKQSDNKGSSSANATDVYRDPPYGNGARTSIRLVTDDSDDYPVNSRTTANDRQSQSLEPNVIIEEGSEDETELQIPSGIGSSSPVRATPSSPSREQPNSPLNAQSYTPRKSYNSYSLPIQLWSSENIKKLSTAASEDHTTEYPVSQNPEPKSIQMTETATASPTKETEKSEAGSVGQSTDVTYIPDAPSLTKDLSTENLDSDDKQDDEPLPVEVNESTKEDEELNNYYALDDNLRNSTYAFLSGVLDESGNFPLTQDVDESTLPPAISTDFGTLLKDTSLAYLGQFIDSGDNNLDTHAKQSDRDVLQDIKEESSKGFDAIESNTFTDSKFDNSDAHLQEYLSEIAPLVEEANRGEEKSNDTKPEAETFAAELETAHSKVEKPVMSNVTSSRSSKRLSLGLRSVLDGDVSLENEFLSALQDIDGGAFYSEDVPDSALPSAPGTPQSKFALAQKQFLFSPRKGNNSSSVMESVNEEKSKITLSTAVSESALSNIANSSPTKQGQKTSAAQRTEDSHTSILTDLNVDFFQDDDKYSRAGSRATLRALGDNSGDEGVSSVVEEEVVLIETGAVSVIEHSEKAHYSVKSTARTSEASLKNVTTNFSEHNEGQGPSSAEPVAIVEQALIFKSETVHSPELMAAQESTKHSNATTKPFTKSWEIEEAKEEAVEGPGEGSVGSSVVTASKDMNWDERTGNKGRSASNESTVISPKSHGKVFSAVRGMFKGLRKSKVNKKSDEQENEKDKSGKLSERPLQRHKSLREVNARLSVQEGLASLLEEPQKSQELQAVVERKRYPNADGSAGLPMNRRASSRRTASRATVGSNNSVFLVKPGLLVDDNSVGRPPATAVAHNRTGSVNSVGSGPILGNFMPESKSFRVAGPNGTSSNVVINE</sequence>
<feature type="region of interest" description="Disordered" evidence="1">
    <location>
        <begin position="999"/>
        <end position="1089"/>
    </location>
</feature>
<feature type="region of interest" description="Disordered" evidence="1">
    <location>
        <begin position="863"/>
        <end position="977"/>
    </location>
</feature>
<feature type="compositionally biased region" description="Basic and acidic residues" evidence="1">
    <location>
        <begin position="1597"/>
        <end position="1626"/>
    </location>
</feature>
<feature type="region of interest" description="Disordered" evidence="1">
    <location>
        <begin position="728"/>
        <end position="757"/>
    </location>
</feature>
<dbReference type="Pfam" id="PF25351">
    <property type="entry name" value="PH_BUD3_C"/>
    <property type="match status" value="1"/>
</dbReference>
<feature type="compositionally biased region" description="Polar residues" evidence="1">
    <location>
        <begin position="1356"/>
        <end position="1375"/>
    </location>
</feature>
<dbReference type="Pfam" id="PF12015">
    <property type="entry name" value="Bud3_N"/>
    <property type="match status" value="1"/>
</dbReference>
<organism evidence="4 5">
    <name type="scientific">Tortispora caseinolytica NRRL Y-17796</name>
    <dbReference type="NCBI Taxonomy" id="767744"/>
    <lineage>
        <taxon>Eukaryota</taxon>
        <taxon>Fungi</taxon>
        <taxon>Dikarya</taxon>
        <taxon>Ascomycota</taxon>
        <taxon>Saccharomycotina</taxon>
        <taxon>Trigonopsidomycetes</taxon>
        <taxon>Trigonopsidales</taxon>
        <taxon>Trigonopsidaceae</taxon>
        <taxon>Tortispora</taxon>
    </lineage>
</organism>
<feature type="region of interest" description="Disordered" evidence="1">
    <location>
        <begin position="1356"/>
        <end position="1380"/>
    </location>
</feature>
<feature type="domain" description="Bud3 C-terminal PH" evidence="3">
    <location>
        <begin position="431"/>
        <end position="597"/>
    </location>
</feature>
<feature type="compositionally biased region" description="Polar residues" evidence="1">
    <location>
        <begin position="946"/>
        <end position="977"/>
    </location>
</feature>
<feature type="domain" description="Bud3 N-terminal" evidence="2">
    <location>
        <begin position="34"/>
        <end position="178"/>
    </location>
</feature>
<feature type="compositionally biased region" description="Polar residues" evidence="1">
    <location>
        <begin position="1009"/>
        <end position="1031"/>
    </location>
</feature>
<feature type="region of interest" description="Disordered" evidence="1">
    <location>
        <begin position="1527"/>
        <end position="1575"/>
    </location>
</feature>
<name>A0A1E4TBS6_9ASCO</name>
<evidence type="ECO:0000313" key="4">
    <source>
        <dbReference type="EMBL" id="ODV89204.1"/>
    </source>
</evidence>
<proteinExistence type="predicted"/>
<feature type="compositionally biased region" description="Polar residues" evidence="1">
    <location>
        <begin position="911"/>
        <end position="925"/>
    </location>
</feature>
<dbReference type="InterPro" id="IPR057454">
    <property type="entry name" value="Bud3_C"/>
</dbReference>
<feature type="region of interest" description="Disordered" evidence="1">
    <location>
        <begin position="1660"/>
        <end position="1681"/>
    </location>
</feature>
<feature type="compositionally biased region" description="Polar residues" evidence="1">
    <location>
        <begin position="867"/>
        <end position="881"/>
    </location>
</feature>
<protein>
    <submittedName>
        <fullName evidence="4">Uncharacterized protein</fullName>
    </submittedName>
</protein>
<dbReference type="Proteomes" id="UP000095023">
    <property type="component" value="Unassembled WGS sequence"/>
</dbReference>
<evidence type="ECO:0000259" key="3">
    <source>
        <dbReference type="Pfam" id="PF25351"/>
    </source>
</evidence>
<keyword evidence="5" id="KW-1185">Reference proteome</keyword>
<dbReference type="InterPro" id="IPR021895">
    <property type="entry name" value="Bud3_N"/>
</dbReference>
<gene>
    <name evidence="4" type="ORF">CANCADRAFT_45659</name>
</gene>
<feature type="compositionally biased region" description="Polar residues" evidence="1">
    <location>
        <begin position="807"/>
        <end position="821"/>
    </location>
</feature>
<reference evidence="5" key="1">
    <citation type="submission" date="2016-02" db="EMBL/GenBank/DDBJ databases">
        <title>Comparative genomics of biotechnologically important yeasts.</title>
        <authorList>
            <consortium name="DOE Joint Genome Institute"/>
            <person name="Riley R."/>
            <person name="Haridas S."/>
            <person name="Wolfe K.H."/>
            <person name="Lopes M.R."/>
            <person name="Hittinger C.T."/>
            <person name="Goker M."/>
            <person name="Salamov A."/>
            <person name="Wisecaver J."/>
            <person name="Long T.M."/>
            <person name="Aerts A.L."/>
            <person name="Barry K."/>
            <person name="Choi C."/>
            <person name="Clum A."/>
            <person name="Coughlan A.Y."/>
            <person name="Deshpande S."/>
            <person name="Douglass A.P."/>
            <person name="Hanson S.J."/>
            <person name="Klenk H.-P."/>
            <person name="Labutti K."/>
            <person name="Lapidus A."/>
            <person name="Lindquist E."/>
            <person name="Lipzen A."/>
            <person name="Meier-Kolthoff J.P."/>
            <person name="Ohm R.A."/>
            <person name="Otillar R.P."/>
            <person name="Pangilinan J."/>
            <person name="Peng Y."/>
            <person name="Rokas A."/>
            <person name="Rosa C.A."/>
            <person name="Scheuner C."/>
            <person name="Sibirny A.A."/>
            <person name="Slot J.C."/>
            <person name="Stielow J.B."/>
            <person name="Sun H."/>
            <person name="Kurtzman C.P."/>
            <person name="Blackwell M."/>
            <person name="Jeffries T.W."/>
            <person name="Grigoriev I.V."/>
        </authorList>
    </citation>
    <scope>NUCLEOTIDE SEQUENCE [LARGE SCALE GENOMIC DNA]</scope>
    <source>
        <strain evidence="5">NRRL Y-17796</strain>
    </source>
</reference>
<feature type="region of interest" description="Disordered" evidence="1">
    <location>
        <begin position="1590"/>
        <end position="1626"/>
    </location>
</feature>
<evidence type="ECO:0000256" key="1">
    <source>
        <dbReference type="SAM" id="MobiDB-lite"/>
    </source>
</evidence>
<evidence type="ECO:0000259" key="2">
    <source>
        <dbReference type="Pfam" id="PF12015"/>
    </source>
</evidence>
<feature type="compositionally biased region" description="Acidic residues" evidence="1">
    <location>
        <begin position="1066"/>
        <end position="1077"/>
    </location>
</feature>
<dbReference type="OrthoDB" id="4066896at2759"/>
<dbReference type="EMBL" id="KV453843">
    <property type="protein sequence ID" value="ODV89204.1"/>
    <property type="molecule type" value="Genomic_DNA"/>
</dbReference>
<feature type="compositionally biased region" description="Polar residues" evidence="1">
    <location>
        <begin position="1560"/>
        <end position="1572"/>
    </location>
</feature>
<evidence type="ECO:0000313" key="5">
    <source>
        <dbReference type="Proteomes" id="UP000095023"/>
    </source>
</evidence>
<feature type="region of interest" description="Disordered" evidence="1">
    <location>
        <begin position="770"/>
        <end position="822"/>
    </location>
</feature>